<keyword evidence="10" id="KW-1185">Reference proteome</keyword>
<dbReference type="GO" id="GO:0005737">
    <property type="term" value="C:cytoplasm"/>
    <property type="evidence" value="ECO:0007669"/>
    <property type="project" value="UniProtKB-SubCell"/>
</dbReference>
<organism evidence="9 10">
    <name type="scientific">Croceibacter atlanticus (strain ATCC BAA-628 / JCM 21780 / CIP 108009 / IAM 15332 / KCTC 12090 / HTCC2559)</name>
    <dbReference type="NCBI Taxonomy" id="216432"/>
    <lineage>
        <taxon>Bacteria</taxon>
        <taxon>Pseudomonadati</taxon>
        <taxon>Bacteroidota</taxon>
        <taxon>Flavobacteriia</taxon>
        <taxon>Flavobacteriales</taxon>
        <taxon>Flavobacteriaceae</taxon>
        <taxon>Croceibacter</taxon>
    </lineage>
</organism>
<dbReference type="InterPro" id="IPR013783">
    <property type="entry name" value="Ig-like_fold"/>
</dbReference>
<dbReference type="PANTHER" id="PTHR46127">
    <property type="entry name" value="CILIA- AND FLAGELLA-ASSOCIATED PROTEIN 65"/>
    <property type="match status" value="1"/>
</dbReference>
<dbReference type="Pfam" id="PF15780">
    <property type="entry name" value="ASH"/>
    <property type="match status" value="1"/>
</dbReference>
<feature type="signal peptide" evidence="7">
    <location>
        <begin position="1"/>
        <end position="26"/>
    </location>
</feature>
<dbReference type="PROSITE" id="PS50853">
    <property type="entry name" value="FN3"/>
    <property type="match status" value="1"/>
</dbReference>
<sequence length="2239" mass="239950">MKHTYLMFKYLLVVCIVFLSIQQSNAQDATANPSSIEFGNLDVGQQSTEVTFLTNNTSNNWTIIEFDITGPDANQFGQSNNPGAPFGPEGEVIVEANFNPTTPGNKNATLIVTYGTDFSTPVGTVDIPLSGSAGEIFEPIAEVTNVNFGTHDIFVNVTDEITLSNTGNADLMVSSLDFTTDANFIEDFSLESGISFPFTLIEGESRNFEVTFNAIAREQTSSPNTAVRGIDIQIDTNDPNNPTIFSNLQAEILLPQIEVQMSPFEFDGQEVGVPTTRTVDVNNTGDGTLVLSNLYFSAGSPSTGANDDFIVTDPSSLPFNIPGNSTYPVEVQFTPSATGERSTFFRIETVNSDALSSIFTRGFGQESGISITPNPIDFADVDFGSFSAENFNIENTGTADLELSSGSISGAHASDFEITTSNEPLTIGTGNTVILQVLFTPSGVGNRTATLTYTSNAPSSPHVIPLLGNGAETFIELSTNSIDFGDTNVGTPATQNLIISNTEEASVDLVVSELNLSGETTQFNIGGVTLPISISPGNNIMVPITFEPSEIGEKTATLSVVSDDDSSPNTVSLSGNALEALLTVNRAMINFQDTQIITNTRTELVSVGNMGNTGLEITGISFSGEDADDFSVTDVSFPINISEQASLSFQVVFAPQTRTLKTATMTIETSAGNADVALMGETTGPKLSTAGTLDFGTLNLTDTRTAVTSLTNSGESDLIIDGISVNGANASDFNLEGLSFPITLAPSESQEVNVTVNPSDSGVREAILQVSTNDTATVNQSVNLSANITNRATISFANNPFTFPQTDTGETTFSLIPVTNTGSKPMTLVGAYTFASDNSSIFRVTTYEDGTDIYPLEIAPGETKDIRFQFSPDGNQDSYATTAAIVTAQAEGPTTNFDFLCGTCIPSGYVHKFYTTGGANRAKLNFDEDIDGMDETTIISFPDTSIGRVSEQILTARNTGNLPLEIFAFANDGEFTLERVGIEEGESFAVTLQPNETAQFKITFAPEGDLGDTSGNVIIISDISNGDNGFTNHVIQVNGTRVEPEEVAVGGLVFKSDSRTLQPDGVTWLMSGNVHAGKLEYGGDVLVNTTAMTVTSLEEIDVFVNDIPEIGDFGGDRVLLQSGMIEQTVDNVDPVLNVGVGATAASVSTLFTLVGIPVEISQFKLIDETVGGVRKQGIEMGGVISLPEEIFGTNANITMDRIRIDDVDGVNVMGSAMIAPNIRILNTFDLRNASINFDTFTNSFGGSAEVRLNLLNKGVNIAASIQIINGGLDSVSLEIEVSPGIPIANTGFSLAGGNGFIEGLQIPPLSLGLGVDIEPTVSPIDLRLDNMQVAYTLGTSLTASGTIQLYRQDIGGGNVTIKANGVSVGAFVNLYGVFKGNASMLVEHRNDELFFESTANLSITIPSVEVTFGCVACEAINRFLPLTVASVEATFNNTTMRGKLTVAQVLELAVALQRRSNGTYRTNFEANLGIFNLSFFNGQSPSSFNNQFYFENDEELQLISDGKEGASLVIPASSQSSFAPMDIPFTLNESARNIIVRVQGASGTPDYILILPDGTEVTPTNAESLGYLATTYEEDNKAFYILQNTPVGEYNIRIDDGDTYEIDIYGAEFAPELTVTSVTQNAPNDEVTFTWEDEDFDSDANVSFYYDTDDKDANGNLIVEGISENDNTDSFTFNTSALKNGTYYIYGTINDDIEDAETSRAPAMSYGTESFTINRETDVDATTLFGELNNNIFELSWSPVEDAELYNVYITEGNETVTLFSDNENVGNTSSFDFTEIEAGRQYNFAVTAVKEGDDEIFVESPLSNVVTFNFISPDENNLPRIITESLPDYTDACSEYSETITSSDVDSEDILTLSLAIAPEGMTLSENTISWRPTVEQLGQNQVVFEVNDGNGGIVQKQLIIAVLEVDDEEPIPSLETLEDIAAECSVSLTAPTATDSCSGTITATTEDAMEYTEQGDYIVTWTYTDEVGNTVEQTQNVTILDTLEPEVLTQNISVVLDEMGSVNITASQIDAGSSDNCSLQDLTLDVTSFSCDDLGENTVMLTATDAVGNISSGIAVVTVEDFTAPVFNQDTLPEDTTRGADLNNEYNLEDFTAGITFEENCIATISQSPEIGTTFTPGTYDISLTVIDMGGNEDLYTFELTVEDHVLGIAEVNSTNFSLYPNPTKTYIMVTNPDNVQIQNIQVFDLSGKQVKTLSVNSFNSEIRIETSNLAKGMYLLKINSNTVQVVKTLLKE</sequence>
<evidence type="ECO:0000313" key="10">
    <source>
        <dbReference type="Proteomes" id="UP000002297"/>
    </source>
</evidence>
<proteinExistence type="predicted"/>
<dbReference type="STRING" id="216432.CA2559_01460"/>
<dbReference type="eggNOG" id="COG1470">
    <property type="taxonomic scope" value="Bacteria"/>
</dbReference>
<evidence type="ECO:0000259" key="8">
    <source>
        <dbReference type="PROSITE" id="PS50853"/>
    </source>
</evidence>
<evidence type="ECO:0000256" key="5">
    <source>
        <dbReference type="ARBA" id="ARBA00023069"/>
    </source>
</evidence>
<evidence type="ECO:0000256" key="7">
    <source>
        <dbReference type="SAM" id="SignalP"/>
    </source>
</evidence>
<dbReference type="InterPro" id="IPR036116">
    <property type="entry name" value="FN3_sf"/>
</dbReference>
<keyword evidence="4 7" id="KW-0732">Signal</keyword>
<dbReference type="PANTHER" id="PTHR46127:SF1">
    <property type="entry name" value="CILIA- AND FLAGELLA-ASSOCIATED PROTEIN 65"/>
    <property type="match status" value="1"/>
</dbReference>
<keyword evidence="3" id="KW-0963">Cytoplasm</keyword>
<evidence type="ECO:0000313" key="9">
    <source>
        <dbReference type="EMBL" id="EAP87381.1"/>
    </source>
</evidence>
<accession>A3U564</accession>
<evidence type="ECO:0000256" key="4">
    <source>
        <dbReference type="ARBA" id="ARBA00022729"/>
    </source>
</evidence>
<protein>
    <submittedName>
        <fullName evidence="9">Cell wall associated biofilm protein</fullName>
    </submittedName>
</protein>
<comment type="subcellular location">
    <subcellularLocation>
        <location evidence="1">Cell projection</location>
        <location evidence="1">Cilium</location>
    </subcellularLocation>
    <subcellularLocation>
        <location evidence="2">Cytoplasm</location>
    </subcellularLocation>
</comment>
<evidence type="ECO:0000256" key="6">
    <source>
        <dbReference type="ARBA" id="ARBA00023273"/>
    </source>
</evidence>
<feature type="domain" description="Fibronectin type-III" evidence="8">
    <location>
        <begin position="1719"/>
        <end position="1819"/>
    </location>
</feature>
<dbReference type="InterPro" id="IPR052614">
    <property type="entry name" value="CFAP65"/>
</dbReference>
<dbReference type="KEGG" id="cat:CA2559_01460"/>
<dbReference type="OrthoDB" id="9805017at2"/>
<dbReference type="SUPFAM" id="SSF49265">
    <property type="entry name" value="Fibronectin type III"/>
    <property type="match status" value="1"/>
</dbReference>
<reference evidence="9 10" key="1">
    <citation type="journal article" date="2010" name="J. Bacteriol.">
        <title>The complete genome sequence of Croceibacter atlanticus HTCC2559T.</title>
        <authorList>
            <person name="Oh H.M."/>
            <person name="Kang I."/>
            <person name="Ferriera S."/>
            <person name="Giovannoni S.J."/>
            <person name="Cho J.C."/>
        </authorList>
    </citation>
    <scope>NUCLEOTIDE SEQUENCE [LARGE SCALE GENOMIC DNA]</scope>
    <source>
        <strain evidence="10">ATCC BAA-628 / HTCC2559 / KCTC 12090</strain>
    </source>
</reference>
<keyword evidence="5" id="KW-0969">Cilium</keyword>
<dbReference type="Pfam" id="PF18962">
    <property type="entry name" value="Por_Secre_tail"/>
    <property type="match status" value="1"/>
</dbReference>
<dbReference type="InterPro" id="IPR003961">
    <property type="entry name" value="FN3_dom"/>
</dbReference>
<name>A3U564_CROAH</name>
<evidence type="ECO:0000256" key="3">
    <source>
        <dbReference type="ARBA" id="ARBA00022490"/>
    </source>
</evidence>
<dbReference type="InterPro" id="IPR026444">
    <property type="entry name" value="Secre_tail"/>
</dbReference>
<dbReference type="EMBL" id="CP002046">
    <property type="protein sequence ID" value="EAP87381.1"/>
    <property type="molecule type" value="Genomic_DNA"/>
</dbReference>
<dbReference type="HOGENOM" id="CLU_230777_0_0_10"/>
<keyword evidence="6" id="KW-0966">Cell projection</keyword>
<gene>
    <name evidence="9" type="ordered locus">CA2559_01460</name>
</gene>
<dbReference type="NCBIfam" id="TIGR04183">
    <property type="entry name" value="Por_Secre_tail"/>
    <property type="match status" value="1"/>
</dbReference>
<dbReference type="CDD" id="cd00063">
    <property type="entry name" value="FN3"/>
    <property type="match status" value="1"/>
</dbReference>
<dbReference type="InterPro" id="IPR031549">
    <property type="entry name" value="ASH"/>
</dbReference>
<feature type="chain" id="PRO_5002660421" evidence="7">
    <location>
        <begin position="27"/>
        <end position="2239"/>
    </location>
</feature>
<dbReference type="Gene3D" id="2.60.40.10">
    <property type="entry name" value="Immunoglobulins"/>
    <property type="match status" value="11"/>
</dbReference>
<dbReference type="Pfam" id="PF22544">
    <property type="entry name" value="HYDIN_VesB_CFA65-like_Ig"/>
    <property type="match status" value="2"/>
</dbReference>
<evidence type="ECO:0000256" key="2">
    <source>
        <dbReference type="ARBA" id="ARBA00004496"/>
    </source>
</evidence>
<dbReference type="NCBIfam" id="NF012200">
    <property type="entry name" value="choice_anch_D"/>
    <property type="match status" value="7"/>
</dbReference>
<dbReference type="RefSeq" id="WP_013186059.1">
    <property type="nucleotide sequence ID" value="NC_014230.1"/>
</dbReference>
<dbReference type="GeneID" id="89452093"/>
<dbReference type="Proteomes" id="UP000002297">
    <property type="component" value="Chromosome"/>
</dbReference>
<dbReference type="InterPro" id="IPR053879">
    <property type="entry name" value="HYDIN_VesB_CFA65-like_Ig"/>
</dbReference>
<evidence type="ECO:0000256" key="1">
    <source>
        <dbReference type="ARBA" id="ARBA00004138"/>
    </source>
</evidence>